<comment type="caution">
    <text evidence="7">The sequence shown here is derived from an EMBL/GenBank/DDBJ whole genome shotgun (WGS) entry which is preliminary data.</text>
</comment>
<dbReference type="InterPro" id="IPR025423">
    <property type="entry name" value="TMEM205-like"/>
</dbReference>
<dbReference type="Pfam" id="PF13664">
    <property type="entry name" value="DUF4149"/>
    <property type="match status" value="1"/>
</dbReference>
<dbReference type="GO" id="GO:0016020">
    <property type="term" value="C:membrane"/>
    <property type="evidence" value="ECO:0007669"/>
    <property type="project" value="UniProtKB-SubCell"/>
</dbReference>
<gene>
    <name evidence="7" type="ORF">EDC62_0261</name>
</gene>
<proteinExistence type="predicted"/>
<comment type="subcellular location">
    <subcellularLocation>
        <location evidence="1">Membrane</location>
    </subcellularLocation>
</comment>
<evidence type="ECO:0000256" key="5">
    <source>
        <dbReference type="SAM" id="Phobius"/>
    </source>
</evidence>
<keyword evidence="2 5" id="KW-0812">Transmembrane</keyword>
<evidence type="ECO:0000313" key="7">
    <source>
        <dbReference type="EMBL" id="RPE72570.1"/>
    </source>
</evidence>
<feature type="domain" description="TMEM205-like" evidence="6">
    <location>
        <begin position="15"/>
        <end position="110"/>
    </location>
</feature>
<sequence>MSARRTSAIRLVGLLAAALWWGSLSATAFWVVPGLFRHLPTPALAGNMAGQLFSAQNAVAAACGLALLGVFWSFERDARIKSTWVALFLVVIGLSFAAISEWVVAPHILARDNLPLWHGLGSLLYLGQWLCALGTLVALGRPGWQSPNA</sequence>
<keyword evidence="8" id="KW-1185">Reference proteome</keyword>
<evidence type="ECO:0000256" key="3">
    <source>
        <dbReference type="ARBA" id="ARBA00022989"/>
    </source>
</evidence>
<feature type="transmembrane region" description="Helical" evidence="5">
    <location>
        <begin position="84"/>
        <end position="104"/>
    </location>
</feature>
<feature type="transmembrane region" description="Helical" evidence="5">
    <location>
        <begin position="116"/>
        <end position="139"/>
    </location>
</feature>
<dbReference type="RefSeq" id="WP_124219589.1">
    <property type="nucleotide sequence ID" value="NZ_RKQL01000001.1"/>
</dbReference>
<feature type="transmembrane region" description="Helical" evidence="5">
    <location>
        <begin position="52"/>
        <end position="72"/>
    </location>
</feature>
<evidence type="ECO:0000259" key="6">
    <source>
        <dbReference type="Pfam" id="PF13664"/>
    </source>
</evidence>
<dbReference type="OrthoDB" id="5797290at2"/>
<accession>A0A3N4VFB4</accession>
<evidence type="ECO:0000313" key="8">
    <source>
        <dbReference type="Proteomes" id="UP000272193"/>
    </source>
</evidence>
<dbReference type="AlphaFoldDB" id="A0A3N4VFB4"/>
<reference evidence="7 8" key="1">
    <citation type="submission" date="2018-11" db="EMBL/GenBank/DDBJ databases">
        <title>Genomic Encyclopedia of Type Strains, Phase IV (KMG-IV): sequencing the most valuable type-strain genomes for metagenomic binning, comparative biology and taxonomic classification.</title>
        <authorList>
            <person name="Goeker M."/>
        </authorList>
    </citation>
    <scope>NUCLEOTIDE SEQUENCE [LARGE SCALE GENOMIC DNA]</scope>
    <source>
        <strain evidence="7 8">DSM 101684</strain>
    </source>
</reference>
<dbReference type="Proteomes" id="UP000272193">
    <property type="component" value="Unassembled WGS sequence"/>
</dbReference>
<protein>
    <submittedName>
        <fullName evidence="7">Uncharacterized protein DUF4149</fullName>
    </submittedName>
</protein>
<keyword evidence="3 5" id="KW-1133">Transmembrane helix</keyword>
<evidence type="ECO:0000256" key="4">
    <source>
        <dbReference type="ARBA" id="ARBA00023136"/>
    </source>
</evidence>
<keyword evidence="4 5" id="KW-0472">Membrane</keyword>
<dbReference type="EMBL" id="RKQL01000001">
    <property type="protein sequence ID" value="RPE72570.1"/>
    <property type="molecule type" value="Genomic_DNA"/>
</dbReference>
<evidence type="ECO:0000256" key="2">
    <source>
        <dbReference type="ARBA" id="ARBA00022692"/>
    </source>
</evidence>
<organism evidence="7 8">
    <name type="scientific">Tibeticola sediminis</name>
    <dbReference type="NCBI Taxonomy" id="1917811"/>
    <lineage>
        <taxon>Bacteria</taxon>
        <taxon>Pseudomonadati</taxon>
        <taxon>Pseudomonadota</taxon>
        <taxon>Betaproteobacteria</taxon>
        <taxon>Burkholderiales</taxon>
        <taxon>Comamonadaceae</taxon>
        <taxon>Tibeticola</taxon>
    </lineage>
</organism>
<evidence type="ECO:0000256" key="1">
    <source>
        <dbReference type="ARBA" id="ARBA00004370"/>
    </source>
</evidence>
<name>A0A3N4VFB4_9BURK</name>